<proteinExistence type="inferred from homology"/>
<comment type="similarity">
    <text evidence="1">Belongs to the D-glutamate cyclase family.</text>
</comment>
<reference evidence="3" key="1">
    <citation type="submission" date="2022-03" db="EMBL/GenBank/DDBJ databases">
        <authorList>
            <person name="Brunel B."/>
        </authorList>
    </citation>
    <scope>NUCLEOTIDE SEQUENCE</scope>
    <source>
        <strain evidence="3">STM4922sample</strain>
    </source>
</reference>
<protein>
    <recommendedName>
        <fullName evidence="5">DUF1445 domain-containing protein</fullName>
    </recommendedName>
</protein>
<keyword evidence="4" id="KW-1185">Reference proteome</keyword>
<sequence>MVVSMRPIGRCDVDRVRALTARFPHAHGSPVHVGDPIVIGIADLMAPDWGDAVKIMDGEVPVFWASSITAQDALARAELATSITVSPGHMLITDVDARADAGALKVY</sequence>
<gene>
    <name evidence="3" type="ORF">MES4922_120049</name>
</gene>
<keyword evidence="2" id="KW-0456">Lyase</keyword>
<name>A0ABM9DFA6_9HYPH</name>
<evidence type="ECO:0000313" key="3">
    <source>
        <dbReference type="EMBL" id="CAH2395252.1"/>
    </source>
</evidence>
<dbReference type="PANTHER" id="PTHR32022">
    <property type="entry name" value="D-GLUTAMATE CYCLASE, MITOCHONDRIAL"/>
    <property type="match status" value="1"/>
</dbReference>
<dbReference type="PANTHER" id="PTHR32022:SF10">
    <property type="entry name" value="D-GLUTAMATE CYCLASE, MITOCHONDRIAL"/>
    <property type="match status" value="1"/>
</dbReference>
<dbReference type="InterPro" id="IPR009906">
    <property type="entry name" value="D-Glu_cyclase"/>
</dbReference>
<dbReference type="Gene3D" id="3.30.2040.10">
    <property type="entry name" value="PSTPO5379-like domain"/>
    <property type="match status" value="1"/>
</dbReference>
<dbReference type="SUPFAM" id="SSF160920">
    <property type="entry name" value="PSTPO5379-like"/>
    <property type="match status" value="1"/>
</dbReference>
<dbReference type="Pfam" id="PF07286">
    <property type="entry name" value="D-Glu_cyclase"/>
    <property type="match status" value="1"/>
</dbReference>
<comment type="caution">
    <text evidence="3">The sequence shown here is derived from an EMBL/GenBank/DDBJ whole genome shotgun (WGS) entry which is preliminary data.</text>
</comment>
<evidence type="ECO:0000256" key="1">
    <source>
        <dbReference type="ARBA" id="ARBA00007896"/>
    </source>
</evidence>
<evidence type="ECO:0000256" key="2">
    <source>
        <dbReference type="ARBA" id="ARBA00023239"/>
    </source>
</evidence>
<accession>A0ABM9DFA6</accession>
<dbReference type="InterPro" id="IPR038021">
    <property type="entry name" value="Putative_hydro-lyase"/>
</dbReference>
<evidence type="ECO:0008006" key="5">
    <source>
        <dbReference type="Google" id="ProtNLM"/>
    </source>
</evidence>
<organism evidence="3 4">
    <name type="scientific">Mesorhizobium ventifaucium</name>
    <dbReference type="NCBI Taxonomy" id="666020"/>
    <lineage>
        <taxon>Bacteria</taxon>
        <taxon>Pseudomonadati</taxon>
        <taxon>Pseudomonadota</taxon>
        <taxon>Alphaproteobacteria</taxon>
        <taxon>Hyphomicrobiales</taxon>
        <taxon>Phyllobacteriaceae</taxon>
        <taxon>Mesorhizobium</taxon>
    </lineage>
</organism>
<evidence type="ECO:0000313" key="4">
    <source>
        <dbReference type="Proteomes" id="UP001152604"/>
    </source>
</evidence>
<dbReference type="EMBL" id="CAKXZS010000004">
    <property type="protein sequence ID" value="CAH2395252.1"/>
    <property type="molecule type" value="Genomic_DNA"/>
</dbReference>
<dbReference type="Proteomes" id="UP001152604">
    <property type="component" value="Unassembled WGS sequence"/>
</dbReference>